<dbReference type="NCBIfam" id="NF004198">
    <property type="entry name" value="PRK05653.1-3"/>
    <property type="match status" value="1"/>
</dbReference>
<dbReference type="EC" id="1.1.1.100" evidence="14"/>
<dbReference type="SUPFAM" id="SSF51735">
    <property type="entry name" value="NAD(P)-binding Rossmann-fold domains"/>
    <property type="match status" value="1"/>
</dbReference>
<dbReference type="GO" id="GO:0004316">
    <property type="term" value="F:3-oxoacyl-[acyl-carrier-protein] reductase (NADPH) activity"/>
    <property type="evidence" value="ECO:0007669"/>
    <property type="project" value="UniProtKB-UniRule"/>
</dbReference>
<feature type="domain" description="Ketoreductase" evidence="15">
    <location>
        <begin position="5"/>
        <end position="190"/>
    </location>
</feature>
<dbReference type="CDD" id="cd05333">
    <property type="entry name" value="BKR_SDR_c"/>
    <property type="match status" value="1"/>
</dbReference>
<reference evidence="16" key="1">
    <citation type="submission" date="2020-10" db="EMBL/GenBank/DDBJ databases">
        <authorList>
            <person name="Gilroy R."/>
        </authorList>
    </citation>
    <scope>NUCLEOTIDE SEQUENCE</scope>
    <source>
        <strain evidence="16">ChiBcec6-7307</strain>
    </source>
</reference>
<comment type="catalytic activity">
    <reaction evidence="11 14">
        <text>a (3R)-hydroxyacyl-[ACP] + NADP(+) = a 3-oxoacyl-[ACP] + NADPH + H(+)</text>
        <dbReference type="Rhea" id="RHEA:17397"/>
        <dbReference type="Rhea" id="RHEA-COMP:9916"/>
        <dbReference type="Rhea" id="RHEA-COMP:9945"/>
        <dbReference type="ChEBI" id="CHEBI:15378"/>
        <dbReference type="ChEBI" id="CHEBI:57783"/>
        <dbReference type="ChEBI" id="CHEBI:58349"/>
        <dbReference type="ChEBI" id="CHEBI:78776"/>
        <dbReference type="ChEBI" id="CHEBI:78827"/>
        <dbReference type="EC" id="1.1.1.100"/>
    </reaction>
</comment>
<dbReference type="Gene3D" id="3.40.50.720">
    <property type="entry name" value="NAD(P)-binding Rossmann-like Domain"/>
    <property type="match status" value="1"/>
</dbReference>
<dbReference type="InterPro" id="IPR011284">
    <property type="entry name" value="3oxo_ACP_reduc"/>
</dbReference>
<evidence type="ECO:0000256" key="12">
    <source>
        <dbReference type="PIRSR" id="PIRSR611284-1"/>
    </source>
</evidence>
<evidence type="ECO:0000256" key="4">
    <source>
        <dbReference type="ARBA" id="ARBA00022516"/>
    </source>
</evidence>
<dbReference type="FunFam" id="3.40.50.720:FF:000037">
    <property type="entry name" value="3-oxoacyl-[acyl-carrier-protein] reductase FabG"/>
    <property type="match status" value="1"/>
</dbReference>
<dbReference type="GO" id="GO:0008202">
    <property type="term" value="P:steroid metabolic process"/>
    <property type="evidence" value="ECO:0007669"/>
    <property type="project" value="UniProtKB-KW"/>
</dbReference>
<evidence type="ECO:0000259" key="15">
    <source>
        <dbReference type="SMART" id="SM00822"/>
    </source>
</evidence>
<feature type="active site" description="Proton acceptor" evidence="12">
    <location>
        <position position="154"/>
    </location>
</feature>
<gene>
    <name evidence="16" type="primary">fabG</name>
    <name evidence="16" type="ORF">IAC80_04410</name>
</gene>
<comment type="subunit">
    <text evidence="14">Homotetramer.</text>
</comment>
<evidence type="ECO:0000256" key="13">
    <source>
        <dbReference type="PIRSR" id="PIRSR611284-2"/>
    </source>
</evidence>
<dbReference type="InterPro" id="IPR002347">
    <property type="entry name" value="SDR_fam"/>
</dbReference>
<keyword evidence="10" id="KW-0753">Steroid metabolism</keyword>
<evidence type="ECO:0000256" key="9">
    <source>
        <dbReference type="ARBA" id="ARBA00023160"/>
    </source>
</evidence>
<dbReference type="NCBIfam" id="NF004199">
    <property type="entry name" value="PRK05653.1-4"/>
    <property type="match status" value="1"/>
</dbReference>
<keyword evidence="6 13" id="KW-0521">NADP</keyword>
<dbReference type="PRINTS" id="PR00081">
    <property type="entry name" value="GDHRDH"/>
</dbReference>
<dbReference type="NCBIfam" id="NF005559">
    <property type="entry name" value="PRK07231.1"/>
    <property type="match status" value="1"/>
</dbReference>
<evidence type="ECO:0000256" key="3">
    <source>
        <dbReference type="ARBA" id="ARBA00006484"/>
    </source>
</evidence>
<dbReference type="GO" id="GO:0051287">
    <property type="term" value="F:NAD binding"/>
    <property type="evidence" value="ECO:0007669"/>
    <property type="project" value="UniProtKB-UniRule"/>
</dbReference>
<proteinExistence type="inferred from homology"/>
<dbReference type="InterPro" id="IPR036291">
    <property type="entry name" value="NAD(P)-bd_dom_sf"/>
</dbReference>
<dbReference type="InterPro" id="IPR020904">
    <property type="entry name" value="Sc_DH/Rdtase_CS"/>
</dbReference>
<protein>
    <recommendedName>
        <fullName evidence="14">3-oxoacyl-[acyl-carrier-protein] reductase</fullName>
        <ecNumber evidence="14">1.1.1.100</ecNumber>
    </recommendedName>
</protein>
<dbReference type="Proteomes" id="UP000886889">
    <property type="component" value="Unassembled WGS sequence"/>
</dbReference>
<feature type="binding site" evidence="13">
    <location>
        <begin position="11"/>
        <end position="14"/>
    </location>
    <ligand>
        <name>NADP(+)</name>
        <dbReference type="ChEBI" id="CHEBI:58349"/>
    </ligand>
</feature>
<dbReference type="NCBIfam" id="NF009466">
    <property type="entry name" value="PRK12826.1-2"/>
    <property type="match status" value="1"/>
</dbReference>
<dbReference type="PANTHER" id="PTHR42879:SF2">
    <property type="entry name" value="3-OXOACYL-[ACYL-CARRIER-PROTEIN] REDUCTASE FABG"/>
    <property type="match status" value="1"/>
</dbReference>
<accession>A0A9D1NZL7</accession>
<dbReference type="EMBL" id="DVOS01000039">
    <property type="protein sequence ID" value="HIV23165.1"/>
    <property type="molecule type" value="Genomic_DNA"/>
</dbReference>
<comment type="similarity">
    <text evidence="3 14">Belongs to the short-chain dehydrogenases/reductases (SDR) family.</text>
</comment>
<feature type="binding site" evidence="13">
    <location>
        <position position="89"/>
    </location>
    <ligand>
        <name>NADP(+)</name>
        <dbReference type="ChEBI" id="CHEBI:58349"/>
    </ligand>
</feature>
<dbReference type="AlphaFoldDB" id="A0A9D1NZL7"/>
<comment type="function">
    <text evidence="1 14">Catalyzes the NADPH-dependent reduction of beta-ketoacyl-ACP substrates to beta-hydroxyacyl-ACP products, the first reductive step in the elongation cycle of fatty acid biosynthesis.</text>
</comment>
<evidence type="ECO:0000256" key="8">
    <source>
        <dbReference type="ARBA" id="ARBA00023098"/>
    </source>
</evidence>
<evidence type="ECO:0000313" key="17">
    <source>
        <dbReference type="Proteomes" id="UP000886889"/>
    </source>
</evidence>
<evidence type="ECO:0000256" key="6">
    <source>
        <dbReference type="ARBA" id="ARBA00022857"/>
    </source>
</evidence>
<evidence type="ECO:0000256" key="7">
    <source>
        <dbReference type="ARBA" id="ARBA00023002"/>
    </source>
</evidence>
<dbReference type="NCBIfam" id="TIGR01830">
    <property type="entry name" value="3oxo_ACP_reduc"/>
    <property type="match status" value="1"/>
</dbReference>
<evidence type="ECO:0000256" key="5">
    <source>
        <dbReference type="ARBA" id="ARBA00022832"/>
    </source>
</evidence>
<feature type="binding site" evidence="13">
    <location>
        <position position="187"/>
    </location>
    <ligand>
        <name>NADP(+)</name>
        <dbReference type="ChEBI" id="CHEBI:58349"/>
    </ligand>
</feature>
<dbReference type="PRINTS" id="PR00080">
    <property type="entry name" value="SDRFAMILY"/>
</dbReference>
<organism evidence="16 17">
    <name type="scientific">Candidatus Merdiplasma excrementigallinarum</name>
    <dbReference type="NCBI Taxonomy" id="2840864"/>
    <lineage>
        <taxon>Bacteria</taxon>
        <taxon>Bacillati</taxon>
        <taxon>Bacillota</taxon>
        <taxon>Clostridia</taxon>
        <taxon>Lachnospirales</taxon>
        <taxon>Lachnospiraceae</taxon>
        <taxon>Lachnospiraceae incertae sedis</taxon>
        <taxon>Candidatus Merdiplasma</taxon>
    </lineage>
</organism>
<evidence type="ECO:0000256" key="2">
    <source>
        <dbReference type="ARBA" id="ARBA00005194"/>
    </source>
</evidence>
<dbReference type="Pfam" id="PF13561">
    <property type="entry name" value="adh_short_C2"/>
    <property type="match status" value="1"/>
</dbReference>
<keyword evidence="5 14" id="KW-0276">Fatty acid metabolism</keyword>
<dbReference type="InterPro" id="IPR057326">
    <property type="entry name" value="KR_dom"/>
</dbReference>
<evidence type="ECO:0000256" key="10">
    <source>
        <dbReference type="ARBA" id="ARBA00023221"/>
    </source>
</evidence>
<keyword evidence="9 14" id="KW-0275">Fatty acid biosynthesis</keyword>
<comment type="pathway">
    <text evidence="2 14">Lipid metabolism; fatty acid biosynthesis.</text>
</comment>
<dbReference type="InterPro" id="IPR050259">
    <property type="entry name" value="SDR"/>
</dbReference>
<evidence type="ECO:0000256" key="1">
    <source>
        <dbReference type="ARBA" id="ARBA00002607"/>
    </source>
</evidence>
<dbReference type="PANTHER" id="PTHR42879">
    <property type="entry name" value="3-OXOACYL-(ACYL-CARRIER-PROTEIN) REDUCTASE"/>
    <property type="match status" value="1"/>
</dbReference>
<keyword evidence="7 14" id="KW-0560">Oxidoreductase</keyword>
<evidence type="ECO:0000256" key="11">
    <source>
        <dbReference type="ARBA" id="ARBA00048508"/>
    </source>
</evidence>
<name>A0A9D1NZL7_9FIRM</name>
<dbReference type="PROSITE" id="PS00061">
    <property type="entry name" value="ADH_SHORT"/>
    <property type="match status" value="1"/>
</dbReference>
<reference evidence="16" key="2">
    <citation type="journal article" date="2021" name="PeerJ">
        <title>Extensive microbial diversity within the chicken gut microbiome revealed by metagenomics and culture.</title>
        <authorList>
            <person name="Gilroy R."/>
            <person name="Ravi A."/>
            <person name="Getino M."/>
            <person name="Pursley I."/>
            <person name="Horton D.L."/>
            <person name="Alikhan N.F."/>
            <person name="Baker D."/>
            <person name="Gharbi K."/>
            <person name="Hall N."/>
            <person name="Watson M."/>
            <person name="Adriaenssens E.M."/>
            <person name="Foster-Nyarko E."/>
            <person name="Jarju S."/>
            <person name="Secka A."/>
            <person name="Antonio M."/>
            <person name="Oren A."/>
            <person name="Chaudhuri R.R."/>
            <person name="La Ragione R."/>
            <person name="Hildebrand F."/>
            <person name="Pallen M.J."/>
        </authorList>
    </citation>
    <scope>NUCLEOTIDE SEQUENCE</scope>
    <source>
        <strain evidence="16">ChiBcec6-7307</strain>
    </source>
</reference>
<keyword evidence="8 14" id="KW-0443">Lipid metabolism</keyword>
<feature type="binding site" evidence="13">
    <location>
        <begin position="154"/>
        <end position="158"/>
    </location>
    <ligand>
        <name>NADP(+)</name>
        <dbReference type="ChEBI" id="CHEBI:58349"/>
    </ligand>
</feature>
<dbReference type="SMART" id="SM00822">
    <property type="entry name" value="PKS_KR"/>
    <property type="match status" value="1"/>
</dbReference>
<evidence type="ECO:0000256" key="14">
    <source>
        <dbReference type="RuleBase" id="RU366074"/>
    </source>
</evidence>
<dbReference type="GO" id="GO:0006633">
    <property type="term" value="P:fatty acid biosynthetic process"/>
    <property type="evidence" value="ECO:0007669"/>
    <property type="project" value="UniProtKB-KW"/>
</dbReference>
<keyword evidence="4 14" id="KW-0444">Lipid biosynthesis</keyword>
<comment type="caution">
    <text evidence="16">The sequence shown here is derived from an EMBL/GenBank/DDBJ whole genome shotgun (WGS) entry which is preliminary data.</text>
</comment>
<sequence length="247" mass="25953">MLTGKTAVVTGAGRGIGKAIALTLAERGADVVVNYSSSREAAEETVREIEKKGRRALAVQADISKEEDCIRLFEQAMEAFGSVDILVNNSGITRDNLAVRMSEAEFDAVIDTNLKGAFFCMKQAGKIMMKKRSGRIISISSISGVKGNAGQINYCAAKAGVIGMTKCLAKELASRGVTVNAVAPGYIDTDMTAVLPQKIKESVLAQIPLGRMGTPEDIARAVAFLASDDGSYITGQVIQVDGGMGIG</sequence>
<evidence type="ECO:0000313" key="16">
    <source>
        <dbReference type="EMBL" id="HIV23165.1"/>
    </source>
</evidence>